<keyword evidence="3" id="KW-1185">Reference proteome</keyword>
<evidence type="ECO:0000313" key="2">
    <source>
        <dbReference type="EMBL" id="KAL2829410.1"/>
    </source>
</evidence>
<evidence type="ECO:0000313" key="3">
    <source>
        <dbReference type="Proteomes" id="UP001610335"/>
    </source>
</evidence>
<proteinExistence type="predicted"/>
<reference evidence="2 3" key="1">
    <citation type="submission" date="2024-07" db="EMBL/GenBank/DDBJ databases">
        <title>Section-level genome sequencing and comparative genomics of Aspergillus sections Usti and Cavernicolus.</title>
        <authorList>
            <consortium name="Lawrence Berkeley National Laboratory"/>
            <person name="Nybo J.L."/>
            <person name="Vesth T.C."/>
            <person name="Theobald S."/>
            <person name="Frisvad J.C."/>
            <person name="Larsen T.O."/>
            <person name="Kjaerboelling I."/>
            <person name="Rothschild-Mancinelli K."/>
            <person name="Lyhne E.K."/>
            <person name="Kogle M.E."/>
            <person name="Barry K."/>
            <person name="Clum A."/>
            <person name="Na H."/>
            <person name="Ledsgaard L."/>
            <person name="Lin J."/>
            <person name="Lipzen A."/>
            <person name="Kuo A."/>
            <person name="Riley R."/>
            <person name="Mondo S."/>
            <person name="LaButti K."/>
            <person name="Haridas S."/>
            <person name="Pangalinan J."/>
            <person name="Salamov A.A."/>
            <person name="Simmons B.A."/>
            <person name="Magnuson J.K."/>
            <person name="Chen J."/>
            <person name="Drula E."/>
            <person name="Henrissat B."/>
            <person name="Wiebenga A."/>
            <person name="Lubbers R.J."/>
            <person name="Gomes A.C."/>
            <person name="Makela M.R."/>
            <person name="Stajich J."/>
            <person name="Grigoriev I.V."/>
            <person name="Mortensen U.H."/>
            <person name="De vries R.P."/>
            <person name="Baker S.E."/>
            <person name="Andersen M.R."/>
        </authorList>
    </citation>
    <scope>NUCLEOTIDE SEQUENCE [LARGE SCALE GENOMIC DNA]</scope>
    <source>
        <strain evidence="2 3">CBS 600.67</strain>
    </source>
</reference>
<feature type="region of interest" description="Disordered" evidence="1">
    <location>
        <begin position="122"/>
        <end position="160"/>
    </location>
</feature>
<accession>A0ABR4INS5</accession>
<feature type="compositionally biased region" description="Polar residues" evidence="1">
    <location>
        <begin position="139"/>
        <end position="158"/>
    </location>
</feature>
<protein>
    <recommendedName>
        <fullName evidence="4">F-box domain-containing protein</fullName>
    </recommendedName>
</protein>
<dbReference type="EMBL" id="JBFXLS010000016">
    <property type="protein sequence ID" value="KAL2829410.1"/>
    <property type="molecule type" value="Genomic_DNA"/>
</dbReference>
<gene>
    <name evidence="2" type="ORF">BDW59DRAFT_158998</name>
</gene>
<evidence type="ECO:0000256" key="1">
    <source>
        <dbReference type="SAM" id="MobiDB-lite"/>
    </source>
</evidence>
<dbReference type="SUPFAM" id="SSF52047">
    <property type="entry name" value="RNI-like"/>
    <property type="match status" value="1"/>
</dbReference>
<evidence type="ECO:0008006" key="4">
    <source>
        <dbReference type="Google" id="ProtNLM"/>
    </source>
</evidence>
<name>A0ABR4INS5_9EURO</name>
<comment type="caution">
    <text evidence="2">The sequence shown here is derived from an EMBL/GenBank/DDBJ whole genome shotgun (WGS) entry which is preliminary data.</text>
</comment>
<dbReference type="Proteomes" id="UP001610335">
    <property type="component" value="Unassembled WGS sequence"/>
</dbReference>
<sequence length="506" mass="57640">MSSAENSPHERALFNRLPTEILYLIFNYFAKGKHDHPAEFTAQEVSNMADSHSSANQTLGALALTSRRFHALVQPILYKTMYLFEGGEHDKLLQTAITTPQLAGLVTNVIFFEQDQSRNSKKKTRGYRSVYGNGARVPTSDSTDGPVSSQGSDKNATMSPRDGLRRLWSEVCRTNEWIERHWNRYTTTTRDAALDLVGLLCMLPNLKSFRFVGDRIDHNSRGLRPHELIVRGSPTPFQLIFTMAIAATISPLLPYTGLHLLRSLEDIEFNGLYLFVWVDFFRTIMILPRLRTLRLTYPTCLRNETLSPPNNRKSSTIRELRVSMLQLSPGNFSAILAAIESLEILHYEFYIRRDTPANAFDPFVSAVETHRSTLKELHFVCRSVTMEHGELGRFLLRPWCLADFPKLVILDIPDILLYNEHAINQSDLLRMLPPCIESLALAAWFHKTRALSMLEQLVIPSEQTRSLKKVTVLDKKGVQPDIWQGLLLISEQFTSRGISYDCTRGN</sequence>
<organism evidence="2 3">
    <name type="scientific">Aspergillus cavernicola</name>
    <dbReference type="NCBI Taxonomy" id="176166"/>
    <lineage>
        <taxon>Eukaryota</taxon>
        <taxon>Fungi</taxon>
        <taxon>Dikarya</taxon>
        <taxon>Ascomycota</taxon>
        <taxon>Pezizomycotina</taxon>
        <taxon>Eurotiomycetes</taxon>
        <taxon>Eurotiomycetidae</taxon>
        <taxon>Eurotiales</taxon>
        <taxon>Aspergillaceae</taxon>
        <taxon>Aspergillus</taxon>
        <taxon>Aspergillus subgen. Nidulantes</taxon>
    </lineage>
</organism>